<dbReference type="KEGG" id="tos:Theos_0216"/>
<feature type="compositionally biased region" description="Low complexity" evidence="1">
    <location>
        <begin position="234"/>
        <end position="251"/>
    </location>
</feature>
<reference evidence="3 4" key="1">
    <citation type="journal article" date="2013" name="Genome Announc.">
        <title>Whole Genome Sequencing of Thermus oshimai JL-2 and Thermus thermophilus JL-18, Incomplete Denitrifiers from the United States Great Basin.</title>
        <authorList>
            <person name="Murugapiran S.K."/>
            <person name="Huntemann M."/>
            <person name="Wei C.L."/>
            <person name="Han J."/>
            <person name="Detter J.C."/>
            <person name="Han C.S."/>
            <person name="Erkkila T.H."/>
            <person name="Teshima H."/>
            <person name="Chen A."/>
            <person name="Kyrpides N."/>
            <person name="Mavrommatis K."/>
            <person name="Markowitz V."/>
            <person name="Szeto E."/>
            <person name="Ivanova N."/>
            <person name="Pagani I."/>
            <person name="Lam J."/>
            <person name="McDonald A.I."/>
            <person name="Dodsworth J.A."/>
            <person name="Pati A."/>
            <person name="Goodwin L."/>
            <person name="Peters L."/>
            <person name="Pitluck S."/>
            <person name="Woyke T."/>
            <person name="Hedlund B.P."/>
        </authorList>
    </citation>
    <scope>NUCLEOTIDE SEQUENCE</scope>
    <source>
        <strain evidence="3 4">JL-2</strain>
    </source>
</reference>
<dbReference type="Proteomes" id="UP000000211">
    <property type="component" value="Chromosome"/>
</dbReference>
<feature type="transmembrane region" description="Helical" evidence="2">
    <location>
        <begin position="410"/>
        <end position="437"/>
    </location>
</feature>
<feature type="transmembrane region" description="Helical" evidence="2">
    <location>
        <begin position="449"/>
        <end position="476"/>
    </location>
</feature>
<dbReference type="EMBL" id="CP003249">
    <property type="protein sequence ID" value="AFV75298.1"/>
    <property type="molecule type" value="Genomic_DNA"/>
</dbReference>
<name>K7QVK8_THEOS</name>
<keyword evidence="2" id="KW-0472">Membrane</keyword>
<keyword evidence="2" id="KW-0812">Transmembrane</keyword>
<evidence type="ECO:0000313" key="4">
    <source>
        <dbReference type="Proteomes" id="UP000000211"/>
    </source>
</evidence>
<evidence type="ECO:0000256" key="1">
    <source>
        <dbReference type="SAM" id="MobiDB-lite"/>
    </source>
</evidence>
<dbReference type="RefSeq" id="WP_016328498.1">
    <property type="nucleotide sequence ID" value="NC_019386.1"/>
</dbReference>
<feature type="region of interest" description="Disordered" evidence="1">
    <location>
        <begin position="226"/>
        <end position="270"/>
    </location>
</feature>
<gene>
    <name evidence="3" type="ORF">Theos_0216</name>
</gene>
<protein>
    <submittedName>
        <fullName evidence="3">Uncharacterized protein</fullName>
    </submittedName>
</protein>
<keyword evidence="2" id="KW-1133">Transmembrane helix</keyword>
<dbReference type="PATRIC" id="fig|751945.3.peg.211"/>
<evidence type="ECO:0000313" key="3">
    <source>
        <dbReference type="EMBL" id="AFV75298.1"/>
    </source>
</evidence>
<dbReference type="STRING" id="751945.Theos_0216"/>
<feature type="transmembrane region" description="Helical" evidence="2">
    <location>
        <begin position="496"/>
        <end position="520"/>
    </location>
</feature>
<proteinExistence type="predicted"/>
<dbReference type="eggNOG" id="COG3087">
    <property type="taxonomic scope" value="Bacteria"/>
</dbReference>
<dbReference type="AlphaFoldDB" id="K7QVK8"/>
<dbReference type="HOGENOM" id="CLU_514568_0_0_0"/>
<dbReference type="OrthoDB" id="29551at2"/>
<feature type="compositionally biased region" description="Pro residues" evidence="1">
    <location>
        <begin position="252"/>
        <end position="269"/>
    </location>
</feature>
<organism evidence="3 4">
    <name type="scientific">Thermus oshimai JL-2</name>
    <dbReference type="NCBI Taxonomy" id="751945"/>
    <lineage>
        <taxon>Bacteria</taxon>
        <taxon>Thermotogati</taxon>
        <taxon>Deinococcota</taxon>
        <taxon>Deinococci</taxon>
        <taxon>Thermales</taxon>
        <taxon>Thermaceae</taxon>
        <taxon>Thermus</taxon>
    </lineage>
</organism>
<evidence type="ECO:0000256" key="2">
    <source>
        <dbReference type="SAM" id="Phobius"/>
    </source>
</evidence>
<accession>K7QVK8</accession>
<sequence length="558" mass="60532">MKRGVALFLWLALALAAPLPELYDRLESALGQVRIEAQNQALPALEQAQSLLRQEGEVLPPVLRDAALLNLQEARQALLRKSRADLEARLLLVRHLLGKALLDGFLSGTGEERAALLGRLARATGLPQPLVQEARSLPPEGARRLLEAHYLQAMAEDLGRSLSAASRPEAYLALARAYARYLVIQDSPQSTLKAQDFVQALAKVSGGEPFRAEVAALREKTLAWRKGLQPSPKPQAQAPTPTPSSPLSSPTQAPPPAPPSTPISPPPSPVQTAPAVETFYVASWASPELASQIRSVAYALGYNYVFEFLADLDRIAQTVGLASSALGRGDTESARAHLASGLFIFQKNAEPILSLVNPDLSEMVRKGFTTLYQAPGARVIDTFVLYDAIQELARQFQEGPRSTPWLNFQLFLLNLAGIPRATFFLVAAALAFFPLYLVRLTFGGRNVYWNLLALAFLLLFLPILAEGLSYFGAIMADYGNLPWLAALNNLSIGQGLLPYLSWGLSVFLVVVLATAGLRGIAAQFGLLKERGAEVAPTAERLPSTTLTSETIVEWDEEF</sequence>
<keyword evidence="4" id="KW-1185">Reference proteome</keyword>